<dbReference type="Proteomes" id="UP001282284">
    <property type="component" value="Unassembled WGS sequence"/>
</dbReference>
<evidence type="ECO:0000313" key="1">
    <source>
        <dbReference type="EMBL" id="MDW0114813.1"/>
    </source>
</evidence>
<name>A0ABU4GCZ6_9BACL</name>
<sequence length="106" mass="12422">MAFGIDRDELKQWKLAVRSGEMAFLTHYWLDDRFPGCKTVTKAGCANVERLKDWGKTYGLKPEWIDYKPGFPHYDLFGKVELQVLMDEGLMEQINRFSLLETRETT</sequence>
<evidence type="ECO:0008006" key="3">
    <source>
        <dbReference type="Google" id="ProtNLM"/>
    </source>
</evidence>
<evidence type="ECO:0000313" key="2">
    <source>
        <dbReference type="Proteomes" id="UP001282284"/>
    </source>
</evidence>
<accession>A0ABU4GCZ6</accession>
<keyword evidence="2" id="KW-1185">Reference proteome</keyword>
<dbReference type="RefSeq" id="WP_317946129.1">
    <property type="nucleotide sequence ID" value="NZ_JAUBDI010000022.1"/>
</dbReference>
<proteinExistence type="predicted"/>
<comment type="caution">
    <text evidence="1">The sequence shown here is derived from an EMBL/GenBank/DDBJ whole genome shotgun (WGS) entry which is preliminary data.</text>
</comment>
<gene>
    <name evidence="1" type="ORF">QT711_16575</name>
</gene>
<protein>
    <recommendedName>
        <fullName evidence="3">YneQ</fullName>
    </recommendedName>
</protein>
<dbReference type="EMBL" id="JAUBDI010000022">
    <property type="protein sequence ID" value="MDW0114813.1"/>
    <property type="molecule type" value="Genomic_DNA"/>
</dbReference>
<reference evidence="1 2" key="1">
    <citation type="submission" date="2023-06" db="EMBL/GenBank/DDBJ databases">
        <title>Sporosarcina sp. nov., isolated from Korean traditional fermented seafood 'Jeotgal'.</title>
        <authorList>
            <person name="Yang A.I."/>
            <person name="Shin N.-R."/>
        </authorList>
    </citation>
    <scope>NUCLEOTIDE SEQUENCE [LARGE SCALE GENOMIC DNA]</scope>
    <source>
        <strain evidence="1 2">KCTC13119</strain>
    </source>
</reference>
<organism evidence="1 2">
    <name type="scientific">Sporosarcina saromensis</name>
    <dbReference type="NCBI Taxonomy" id="359365"/>
    <lineage>
        <taxon>Bacteria</taxon>
        <taxon>Bacillati</taxon>
        <taxon>Bacillota</taxon>
        <taxon>Bacilli</taxon>
        <taxon>Bacillales</taxon>
        <taxon>Caryophanaceae</taxon>
        <taxon>Sporosarcina</taxon>
    </lineage>
</organism>